<evidence type="ECO:0000313" key="3">
    <source>
        <dbReference type="Proteomes" id="UP000814243"/>
    </source>
</evidence>
<comment type="caution">
    <text evidence="2">The sequence shown here is derived from an EMBL/GenBank/DDBJ whole genome shotgun (WGS) entry which is preliminary data.</text>
</comment>
<feature type="non-terminal residue" evidence="2">
    <location>
        <position position="1"/>
    </location>
</feature>
<reference evidence="2" key="1">
    <citation type="journal article" date="2021" name="G3 (Bethesda)">
        <title>Genome and transcriptome analysis of the beet armyworm Spodoptera exigua reveals targets for pest control. .</title>
        <authorList>
            <person name="Simon S."/>
            <person name="Breeschoten T."/>
            <person name="Jansen H.J."/>
            <person name="Dirks R.P."/>
            <person name="Schranz M.E."/>
            <person name="Ros V.I.D."/>
        </authorList>
    </citation>
    <scope>NUCLEOTIDE SEQUENCE</scope>
    <source>
        <strain evidence="2">TB_SE_WUR_2020</strain>
    </source>
</reference>
<evidence type="ECO:0000256" key="1">
    <source>
        <dbReference type="SAM" id="MobiDB-lite"/>
    </source>
</evidence>
<protein>
    <submittedName>
        <fullName evidence="2">Uncharacterized protein</fullName>
    </submittedName>
</protein>
<proteinExistence type="predicted"/>
<dbReference type="AlphaFoldDB" id="A0A922SE84"/>
<gene>
    <name evidence="2" type="ORF">HF086_009778</name>
</gene>
<feature type="region of interest" description="Disordered" evidence="1">
    <location>
        <begin position="33"/>
        <end position="59"/>
    </location>
</feature>
<dbReference type="SUPFAM" id="SSF74924">
    <property type="entry name" value="Cap-Gly domain"/>
    <property type="match status" value="1"/>
</dbReference>
<evidence type="ECO:0000313" key="2">
    <source>
        <dbReference type="EMBL" id="KAH9633678.1"/>
    </source>
</evidence>
<organism evidence="2 3">
    <name type="scientific">Spodoptera exigua</name>
    <name type="common">Beet armyworm</name>
    <name type="synonym">Noctua fulgens</name>
    <dbReference type="NCBI Taxonomy" id="7107"/>
    <lineage>
        <taxon>Eukaryota</taxon>
        <taxon>Metazoa</taxon>
        <taxon>Ecdysozoa</taxon>
        <taxon>Arthropoda</taxon>
        <taxon>Hexapoda</taxon>
        <taxon>Insecta</taxon>
        <taxon>Pterygota</taxon>
        <taxon>Neoptera</taxon>
        <taxon>Endopterygota</taxon>
        <taxon>Lepidoptera</taxon>
        <taxon>Glossata</taxon>
        <taxon>Ditrysia</taxon>
        <taxon>Noctuoidea</taxon>
        <taxon>Noctuidae</taxon>
        <taxon>Amphipyrinae</taxon>
        <taxon>Spodoptera</taxon>
    </lineage>
</organism>
<dbReference type="Proteomes" id="UP000814243">
    <property type="component" value="Unassembled WGS sequence"/>
</dbReference>
<name>A0A922SE84_SPOEX</name>
<accession>A0A922SE84</accession>
<dbReference type="InterPro" id="IPR036859">
    <property type="entry name" value="CAP-Gly_dom_sf"/>
</dbReference>
<sequence length="59" mass="6712">MSDKLLTLGQRVMVCEENYGVFVRQTQIQLLDSEDNPMETSMTTSSEETKTPATNRRLS</sequence>
<dbReference type="EMBL" id="JACEFF010000645">
    <property type="protein sequence ID" value="KAH9633678.1"/>
    <property type="molecule type" value="Genomic_DNA"/>
</dbReference>